<dbReference type="AlphaFoldDB" id="A0AAU4K001"/>
<proteinExistence type="predicted"/>
<dbReference type="KEGG" id="whr:OG579_16890"/>
<gene>
    <name evidence="1" type="ORF">OG579_16890</name>
</gene>
<accession>A0AAU4K001</accession>
<dbReference type="Proteomes" id="UP001432128">
    <property type="component" value="Chromosome"/>
</dbReference>
<sequence>MLTGVRSWWSRFIDRHAPVIRDRPSRLDVADAPTAIEIRMPGRNGILDVTEVKLTPEQLDELMRTVGLLDEGLDAIRRVQSWGAARTEAGQ</sequence>
<organism evidence="1 2">
    <name type="scientific">Williamsia herbipolensis</name>
    <dbReference type="NCBI Taxonomy" id="1603258"/>
    <lineage>
        <taxon>Bacteria</taxon>
        <taxon>Bacillati</taxon>
        <taxon>Actinomycetota</taxon>
        <taxon>Actinomycetes</taxon>
        <taxon>Mycobacteriales</taxon>
        <taxon>Nocardiaceae</taxon>
        <taxon>Williamsia</taxon>
    </lineage>
</organism>
<reference evidence="1 2" key="1">
    <citation type="submission" date="2022-10" db="EMBL/GenBank/DDBJ databases">
        <title>The complete genomes of actinobacterial strains from the NBC collection.</title>
        <authorList>
            <person name="Joergensen T.S."/>
            <person name="Alvarez Arevalo M."/>
            <person name="Sterndorff E.B."/>
            <person name="Faurdal D."/>
            <person name="Vuksanovic O."/>
            <person name="Mourched A.-S."/>
            <person name="Charusanti P."/>
            <person name="Shaw S."/>
            <person name="Blin K."/>
            <person name="Weber T."/>
        </authorList>
    </citation>
    <scope>NUCLEOTIDE SEQUENCE [LARGE SCALE GENOMIC DNA]</scope>
    <source>
        <strain evidence="1 2">NBC_00319</strain>
    </source>
</reference>
<dbReference type="EMBL" id="CP108021">
    <property type="protein sequence ID" value="WUM19363.1"/>
    <property type="molecule type" value="Genomic_DNA"/>
</dbReference>
<evidence type="ECO:0000313" key="1">
    <source>
        <dbReference type="EMBL" id="WUM19363.1"/>
    </source>
</evidence>
<evidence type="ECO:0000313" key="2">
    <source>
        <dbReference type="Proteomes" id="UP001432128"/>
    </source>
</evidence>
<dbReference type="RefSeq" id="WP_328856872.1">
    <property type="nucleotide sequence ID" value="NZ_CP108021.1"/>
</dbReference>
<protein>
    <submittedName>
        <fullName evidence="1">Uncharacterized protein</fullName>
    </submittedName>
</protein>
<keyword evidence="2" id="KW-1185">Reference proteome</keyword>
<name>A0AAU4K001_9NOCA</name>